<dbReference type="GO" id="GO:0004351">
    <property type="term" value="F:glutamate decarboxylase activity"/>
    <property type="evidence" value="ECO:0007669"/>
    <property type="project" value="TreeGrafter"/>
</dbReference>
<evidence type="ECO:0000256" key="2">
    <source>
        <dbReference type="ARBA" id="ARBA00009533"/>
    </source>
</evidence>
<organism evidence="7">
    <name type="scientific">Lepeophtheirus salmonis</name>
    <name type="common">Salmon louse</name>
    <name type="synonym">Caligus salmonis</name>
    <dbReference type="NCBI Taxonomy" id="72036"/>
    <lineage>
        <taxon>Eukaryota</taxon>
        <taxon>Metazoa</taxon>
        <taxon>Ecdysozoa</taxon>
        <taxon>Arthropoda</taxon>
        <taxon>Crustacea</taxon>
        <taxon>Multicrustacea</taxon>
        <taxon>Hexanauplia</taxon>
        <taxon>Copepoda</taxon>
        <taxon>Siphonostomatoida</taxon>
        <taxon>Caligidae</taxon>
        <taxon>Lepeophtheirus</taxon>
    </lineage>
</organism>
<reference evidence="7" key="1">
    <citation type="submission" date="2014-05" db="EMBL/GenBank/DDBJ databases">
        <authorList>
            <person name="Chronopoulou M."/>
        </authorList>
    </citation>
    <scope>NUCLEOTIDE SEQUENCE</scope>
    <source>
        <tissue evidence="7">Whole organism</tissue>
    </source>
</reference>
<accession>A0A0K2UZ71</accession>
<dbReference type="PANTHER" id="PTHR45677:SF10">
    <property type="entry name" value="GLUTAMATE DECARBOXYLASE"/>
    <property type="match status" value="1"/>
</dbReference>
<dbReference type="EMBL" id="HACA01025989">
    <property type="protein sequence ID" value="CDW43350.1"/>
    <property type="molecule type" value="Transcribed_RNA"/>
</dbReference>
<dbReference type="GO" id="GO:0005737">
    <property type="term" value="C:cytoplasm"/>
    <property type="evidence" value="ECO:0007669"/>
    <property type="project" value="TreeGrafter"/>
</dbReference>
<dbReference type="AlphaFoldDB" id="A0A0K2UZ71"/>
<keyword evidence="5 6" id="KW-0456">Lyase</keyword>
<comment type="similarity">
    <text evidence="2 6">Belongs to the group II decarboxylase family.</text>
</comment>
<evidence type="ECO:0008006" key="8">
    <source>
        <dbReference type="Google" id="ProtNLM"/>
    </source>
</evidence>
<evidence type="ECO:0000256" key="4">
    <source>
        <dbReference type="ARBA" id="ARBA00022898"/>
    </source>
</evidence>
<dbReference type="GO" id="GO:0009449">
    <property type="term" value="P:gamma-aminobutyric acid biosynthetic process"/>
    <property type="evidence" value="ECO:0007669"/>
    <property type="project" value="TreeGrafter"/>
</dbReference>
<evidence type="ECO:0000256" key="5">
    <source>
        <dbReference type="ARBA" id="ARBA00023239"/>
    </source>
</evidence>
<keyword evidence="3" id="KW-0210">Decarboxylase</keyword>
<dbReference type="InterPro" id="IPR015424">
    <property type="entry name" value="PyrdxlP-dep_Trfase"/>
</dbReference>
<dbReference type="SUPFAM" id="SSF53383">
    <property type="entry name" value="PLP-dependent transferases"/>
    <property type="match status" value="1"/>
</dbReference>
<evidence type="ECO:0000256" key="1">
    <source>
        <dbReference type="ARBA" id="ARBA00001933"/>
    </source>
</evidence>
<evidence type="ECO:0000313" key="7">
    <source>
        <dbReference type="EMBL" id="CDW43350.1"/>
    </source>
</evidence>
<dbReference type="PROSITE" id="PS00392">
    <property type="entry name" value="DDC_GAD_HDC_YDC"/>
    <property type="match status" value="1"/>
</dbReference>
<dbReference type="GO" id="GO:0030170">
    <property type="term" value="F:pyridoxal phosphate binding"/>
    <property type="evidence" value="ECO:0007669"/>
    <property type="project" value="InterPro"/>
</dbReference>
<dbReference type="InterPro" id="IPR002129">
    <property type="entry name" value="PyrdxlP-dep_de-COase"/>
</dbReference>
<dbReference type="Pfam" id="PF00282">
    <property type="entry name" value="Pyridoxal_deC"/>
    <property type="match status" value="1"/>
</dbReference>
<dbReference type="Gene3D" id="3.40.640.10">
    <property type="entry name" value="Type I PLP-dependent aspartate aminotransferase-like (Major domain)"/>
    <property type="match status" value="1"/>
</dbReference>
<dbReference type="OrthoDB" id="392571at2759"/>
<comment type="cofactor">
    <cofactor evidence="1 6">
        <name>pyridoxal 5'-phosphate</name>
        <dbReference type="ChEBI" id="CHEBI:597326"/>
    </cofactor>
</comment>
<dbReference type="PANTHER" id="PTHR45677">
    <property type="entry name" value="GLUTAMATE DECARBOXYLASE-RELATED"/>
    <property type="match status" value="1"/>
</dbReference>
<protein>
    <recommendedName>
        <fullName evidence="8">Glutamate decarboxylase</fullName>
    </recommendedName>
</protein>
<name>A0A0K2UZ71_LEPSM</name>
<evidence type="ECO:0000256" key="3">
    <source>
        <dbReference type="ARBA" id="ARBA00022793"/>
    </source>
</evidence>
<dbReference type="InterPro" id="IPR021115">
    <property type="entry name" value="Pyridoxal-P_BS"/>
</dbReference>
<evidence type="ECO:0000256" key="6">
    <source>
        <dbReference type="RuleBase" id="RU000382"/>
    </source>
</evidence>
<keyword evidence="4 6" id="KW-0663">Pyridoxal phosphate</keyword>
<sequence length="236" mass="28050">MSFITHFHPLPYIRYFDNVFFCILYSMYTQHSRADSVTWNPHKLLGTLLQCSTLHFKEDGLLISCNQMSADYLFQKDKHYDVCYDTGDKVIQCGRHNDIFKFWLQWRSKGMEGFETQINTLMDLTAYQVQQMKERKERFYLLLDEPECTNVIFWYVPERLRPIHCPQAYTRDWMLELGKVTATLKGRMMSSGTIMISYQPFGEFPNFFRSIISNQAVTKKDVDFMLDELERLGNDL</sequence>
<proteinExistence type="inferred from homology"/>
<dbReference type="InterPro" id="IPR015421">
    <property type="entry name" value="PyrdxlP-dep_Trfase_major"/>
</dbReference>
<dbReference type="Gene3D" id="3.90.1150.170">
    <property type="match status" value="1"/>
</dbReference>